<evidence type="ECO:0000259" key="2">
    <source>
        <dbReference type="PROSITE" id="PS50800"/>
    </source>
</evidence>
<evidence type="ECO:0000313" key="4">
    <source>
        <dbReference type="Proteomes" id="UP000750711"/>
    </source>
</evidence>
<feature type="compositionally biased region" description="Basic and acidic residues" evidence="1">
    <location>
        <begin position="106"/>
        <end position="120"/>
    </location>
</feature>
<organism evidence="3 4">
    <name type="scientific">Trichoglossum hirsutum</name>
    <dbReference type="NCBI Taxonomy" id="265104"/>
    <lineage>
        <taxon>Eukaryota</taxon>
        <taxon>Fungi</taxon>
        <taxon>Dikarya</taxon>
        <taxon>Ascomycota</taxon>
        <taxon>Pezizomycotina</taxon>
        <taxon>Geoglossomycetes</taxon>
        <taxon>Geoglossales</taxon>
        <taxon>Geoglossaceae</taxon>
        <taxon>Trichoglossum</taxon>
    </lineage>
</organism>
<feature type="region of interest" description="Disordered" evidence="1">
    <location>
        <begin position="1"/>
        <end position="38"/>
    </location>
</feature>
<comment type="caution">
    <text evidence="3">The sequence shown here is derived from an EMBL/GenBank/DDBJ whole genome shotgun (WGS) entry which is preliminary data.</text>
</comment>
<feature type="region of interest" description="Disordered" evidence="1">
    <location>
        <begin position="99"/>
        <end position="126"/>
    </location>
</feature>
<feature type="domain" description="SAP" evidence="2">
    <location>
        <begin position="38"/>
        <end position="72"/>
    </location>
</feature>
<sequence length="252" mass="28677">MSRRKRPLHDSDPNANSGPLKKTLKAEPVPAEQPRPNYNLLLKPDLQKECTARGLIKSGNKSDLIARLESADQARRDKYAHGKNAPYSKEEVAKRPIGAKVPPSKHRADFGKNDPHEKILRRGPSGPPIYDEMGFEIDYEKVAKSSRARPGCRSMSGEKYLEMLEREDREEKRMAQIMGTDRNKTSAVTLMAWTDRISRDLGIPYHTVNIEDYEEWHRRGFKADGAEFEAKNMTEEEMDRITGLATGSDLRK</sequence>
<dbReference type="SMART" id="SM00513">
    <property type="entry name" value="SAP"/>
    <property type="match status" value="1"/>
</dbReference>
<dbReference type="InterPro" id="IPR036361">
    <property type="entry name" value="SAP_dom_sf"/>
</dbReference>
<proteinExistence type="predicted"/>
<dbReference type="Gene3D" id="1.10.720.30">
    <property type="entry name" value="SAP domain"/>
    <property type="match status" value="1"/>
</dbReference>
<dbReference type="SUPFAM" id="SSF68906">
    <property type="entry name" value="SAP domain"/>
    <property type="match status" value="1"/>
</dbReference>
<dbReference type="Pfam" id="PF02037">
    <property type="entry name" value="SAP"/>
    <property type="match status" value="1"/>
</dbReference>
<evidence type="ECO:0000313" key="3">
    <source>
        <dbReference type="EMBL" id="KAH0559349.1"/>
    </source>
</evidence>
<gene>
    <name evidence="3" type="ORF">GP486_004137</name>
</gene>
<evidence type="ECO:0000256" key="1">
    <source>
        <dbReference type="SAM" id="MobiDB-lite"/>
    </source>
</evidence>
<accession>A0A9P8RPM6</accession>
<protein>
    <recommendedName>
        <fullName evidence="2">SAP domain-containing protein</fullName>
    </recommendedName>
</protein>
<dbReference type="EMBL" id="JAGHQM010000620">
    <property type="protein sequence ID" value="KAH0559349.1"/>
    <property type="molecule type" value="Genomic_DNA"/>
</dbReference>
<name>A0A9P8RPM6_9PEZI</name>
<dbReference type="AlphaFoldDB" id="A0A9P8RPM6"/>
<reference evidence="3" key="1">
    <citation type="submission" date="2021-03" db="EMBL/GenBank/DDBJ databases">
        <title>Comparative genomics and phylogenomic investigation of the class Geoglossomycetes provide insights into ecological specialization and systematics.</title>
        <authorList>
            <person name="Melie T."/>
            <person name="Pirro S."/>
            <person name="Miller A.N."/>
            <person name="Quandt A."/>
        </authorList>
    </citation>
    <scope>NUCLEOTIDE SEQUENCE</scope>
    <source>
        <strain evidence="3">CAQ_001_2017</strain>
    </source>
</reference>
<dbReference type="Proteomes" id="UP000750711">
    <property type="component" value="Unassembled WGS sequence"/>
</dbReference>
<dbReference type="PROSITE" id="PS50800">
    <property type="entry name" value="SAP"/>
    <property type="match status" value="1"/>
</dbReference>
<dbReference type="InterPro" id="IPR003034">
    <property type="entry name" value="SAP_dom"/>
</dbReference>
<keyword evidence="4" id="KW-1185">Reference proteome</keyword>